<dbReference type="GO" id="GO:0005777">
    <property type="term" value="C:peroxisome"/>
    <property type="evidence" value="ECO:0007669"/>
    <property type="project" value="TreeGrafter"/>
</dbReference>
<evidence type="ECO:0000313" key="4">
    <source>
        <dbReference type="Proteomes" id="UP000663850"/>
    </source>
</evidence>
<dbReference type="GO" id="GO:0006635">
    <property type="term" value="P:fatty acid beta-oxidation"/>
    <property type="evidence" value="ECO:0007669"/>
    <property type="project" value="TreeGrafter"/>
</dbReference>
<dbReference type="PANTHER" id="PTHR11941">
    <property type="entry name" value="ENOYL-COA HYDRATASE-RELATED"/>
    <property type="match status" value="1"/>
</dbReference>
<evidence type="ECO:0000256" key="2">
    <source>
        <dbReference type="RuleBase" id="RU003707"/>
    </source>
</evidence>
<proteinExistence type="inferred from homology"/>
<dbReference type="Pfam" id="PF00378">
    <property type="entry name" value="ECH_1"/>
    <property type="match status" value="1"/>
</dbReference>
<dbReference type="SUPFAM" id="SSF52096">
    <property type="entry name" value="ClpP/crotonase"/>
    <property type="match status" value="1"/>
</dbReference>
<dbReference type="InterPro" id="IPR029045">
    <property type="entry name" value="ClpP/crotonase-like_dom_sf"/>
</dbReference>
<sequence length="282" mass="30601">MSSPSYPITFPRTLTAGENAMATLTHPSPAIWVLRMHSGPDNRLTNRMCLDVLIPAFDVVENEWRSIWRAAKLDKTGVKEGAEGGFVITGTGDKFFSNGLDYQSAVSQPAFMIGVMNPVISRLLAFPIPTVAALNGHTFAGGYLVALACDYRVMTSGKAWACFNEIHFGAPLPPAFAALIRVKIGHASPALMRKTVLEGHRFTPKELLEAGVVDVTVDGGNEKVLERAVAIATAMSGNARGGAWGLIKKEIYREPLQLCAVDTRQIMPEEDHNFTKAHLARL</sequence>
<evidence type="ECO:0000313" key="3">
    <source>
        <dbReference type="EMBL" id="CAE6465850.1"/>
    </source>
</evidence>
<name>A0A8H3GSJ7_9AGAM</name>
<reference evidence="3" key="1">
    <citation type="submission" date="2021-01" db="EMBL/GenBank/DDBJ databases">
        <authorList>
            <person name="Kaushik A."/>
        </authorList>
    </citation>
    <scope>NUCLEOTIDE SEQUENCE</scope>
    <source>
        <strain evidence="3">Type strain: AG8-Rh-89/</strain>
    </source>
</reference>
<evidence type="ECO:0000256" key="1">
    <source>
        <dbReference type="ARBA" id="ARBA00005254"/>
    </source>
</evidence>
<dbReference type="PROSITE" id="PS00166">
    <property type="entry name" value="ENOYL_COA_HYDRATASE"/>
    <property type="match status" value="1"/>
</dbReference>
<comment type="similarity">
    <text evidence="1 2">Belongs to the enoyl-CoA hydratase/isomerase family.</text>
</comment>
<accession>A0A8H3GSJ7</accession>
<dbReference type="CDD" id="cd06558">
    <property type="entry name" value="crotonase-like"/>
    <property type="match status" value="1"/>
</dbReference>
<comment type="caution">
    <text evidence="3">The sequence shown here is derived from an EMBL/GenBank/DDBJ whole genome shotgun (WGS) entry which is preliminary data.</text>
</comment>
<protein>
    <submittedName>
        <fullName evidence="3">Uncharacterized protein</fullName>
    </submittedName>
</protein>
<dbReference type="InterPro" id="IPR018376">
    <property type="entry name" value="Enoyl-CoA_hyd/isom_CS"/>
</dbReference>
<gene>
    <name evidence="3" type="ORF">RDB_LOCUS56049</name>
</gene>
<dbReference type="InterPro" id="IPR001753">
    <property type="entry name" value="Enoyl-CoA_hydra/iso"/>
</dbReference>
<dbReference type="PANTHER" id="PTHR11941:SF75">
    <property type="entry name" value="ENOYL-COA HYDRATASE_ISOMERASE FAMILY PROTEIN"/>
    <property type="match status" value="1"/>
</dbReference>
<dbReference type="GO" id="GO:0004165">
    <property type="term" value="F:delta(3)-delta(2)-enoyl-CoA isomerase activity"/>
    <property type="evidence" value="ECO:0007669"/>
    <property type="project" value="TreeGrafter"/>
</dbReference>
<dbReference type="Proteomes" id="UP000663850">
    <property type="component" value="Unassembled WGS sequence"/>
</dbReference>
<dbReference type="EMBL" id="CAJMWZ010002915">
    <property type="protein sequence ID" value="CAE6465850.1"/>
    <property type="molecule type" value="Genomic_DNA"/>
</dbReference>
<dbReference type="Gene3D" id="3.90.226.10">
    <property type="entry name" value="2-enoyl-CoA Hydratase, Chain A, domain 1"/>
    <property type="match status" value="1"/>
</dbReference>
<organism evidence="3 4">
    <name type="scientific">Rhizoctonia solani</name>
    <dbReference type="NCBI Taxonomy" id="456999"/>
    <lineage>
        <taxon>Eukaryota</taxon>
        <taxon>Fungi</taxon>
        <taxon>Dikarya</taxon>
        <taxon>Basidiomycota</taxon>
        <taxon>Agaricomycotina</taxon>
        <taxon>Agaricomycetes</taxon>
        <taxon>Cantharellales</taxon>
        <taxon>Ceratobasidiaceae</taxon>
        <taxon>Rhizoctonia</taxon>
    </lineage>
</organism>
<dbReference type="AlphaFoldDB" id="A0A8H3GSJ7"/>